<evidence type="ECO:0000259" key="1">
    <source>
        <dbReference type="Pfam" id="PF14952"/>
    </source>
</evidence>
<proteinExistence type="predicted"/>
<dbReference type="PANTHER" id="PTHR13518:SF1">
    <property type="entry name" value="C2ORF42 HOMOLOG"/>
    <property type="match status" value="1"/>
</dbReference>
<dbReference type="EnsemblMetazoa" id="AQUA000477-RA">
    <property type="protein sequence ID" value="AQUA000477-PA"/>
    <property type="gene ID" value="AQUA000477"/>
</dbReference>
<organism evidence="2 3">
    <name type="scientific">Anopheles quadriannulatus</name>
    <name type="common">Mosquito</name>
    <dbReference type="NCBI Taxonomy" id="34691"/>
    <lineage>
        <taxon>Eukaryota</taxon>
        <taxon>Metazoa</taxon>
        <taxon>Ecdysozoa</taxon>
        <taxon>Arthropoda</taxon>
        <taxon>Hexapoda</taxon>
        <taxon>Insecta</taxon>
        <taxon>Pterygota</taxon>
        <taxon>Neoptera</taxon>
        <taxon>Endopterygota</taxon>
        <taxon>Diptera</taxon>
        <taxon>Nematocera</taxon>
        <taxon>Culicoidea</taxon>
        <taxon>Culicidae</taxon>
        <taxon>Anophelinae</taxon>
        <taxon>Anopheles</taxon>
    </lineage>
</organism>
<feature type="domain" description="Putative treble-clef zinc-finger" evidence="1">
    <location>
        <begin position="8"/>
        <end position="42"/>
    </location>
</feature>
<dbReference type="InterPro" id="IPR029269">
    <property type="entry name" value="Zf-tcix"/>
</dbReference>
<accession>A0A182WSH4</accession>
<dbReference type="VEuPathDB" id="VectorBase:AQUA000477"/>
<dbReference type="PANTHER" id="PTHR13518">
    <property type="entry name" value="PUTATIVE TREBLE-CLEF ZINC-FINGER C2ORF42 FAMILY MEMBER"/>
    <property type="match status" value="1"/>
</dbReference>
<evidence type="ECO:0000313" key="3">
    <source>
        <dbReference type="Proteomes" id="UP000076407"/>
    </source>
</evidence>
<keyword evidence="3" id="KW-1185">Reference proteome</keyword>
<dbReference type="STRING" id="34691.A0A182WSH4"/>
<protein>
    <submittedName>
        <fullName evidence="2">Zf-tcix domain-containing protein</fullName>
    </submittedName>
</protein>
<evidence type="ECO:0000313" key="2">
    <source>
        <dbReference type="EnsemblMetazoa" id="AQUA000477-PA"/>
    </source>
</evidence>
<sequence length="617" mass="68652">MSLTFDHRANMRGIRKCPQCGTFNGHRATKCKNRSCQQKLKETPSTSAKSSLSSTPLAVQLDHSNGHLYSVGLADGTRHIVQCCKDADGTITSLSHLDGRKTAHQDTIKQLILGCKATAEALPLLKEAIDSLSVPKDVKLSLWEKQSQPAAPPLVQRVVNDLFAVGRVQTVYGVHHVAALKKNQKYSHFHCDCCKSSEGQQTTPPVCWHVAAVAAGLLSAPAKHGWANLLQQFIAKTINPQQCPSVLDVREDKPPLSYEFLLEQNHGPMQSMLDSTIMEFLNEQQDHGTDPGLGSIFAGGDEILELLDCQIELMDELDPTDRIDFCPSYIECAPEEEADERREELPGKAVQITTKKAALKRCARMDGAKLTRGSYSARKLMKVLESNGVIFNRLRRAAKGDLEGASIPPYEATACSLSFTRWLGSVIEQLNSIVEFAADGRPDVQTFRIQEDFFRCLRARFSTGHGLRQPEPVEGEARQGGNNHPQLYRFTHHQTLRHTFRTDEIELCFEKSFHRSADGRYTAAADDLADEQDDASSGEGAGASSRTIAIRPQRYSTYIKLGRYKHEQDPERVYHFTIEWIGGVLPRSGFGDLRISFEYGHRINNRYVPPPPVGSKE</sequence>
<reference evidence="2" key="1">
    <citation type="submission" date="2020-05" db="UniProtKB">
        <authorList>
            <consortium name="EnsemblMetazoa"/>
        </authorList>
    </citation>
    <scope>IDENTIFICATION</scope>
    <source>
        <strain evidence="2">SANGQUA</strain>
    </source>
</reference>
<dbReference type="InterPro" id="IPR026049">
    <property type="entry name" value="C2orf42"/>
</dbReference>
<dbReference type="GO" id="GO:0005634">
    <property type="term" value="C:nucleus"/>
    <property type="evidence" value="ECO:0007669"/>
    <property type="project" value="TreeGrafter"/>
</dbReference>
<dbReference type="Proteomes" id="UP000076407">
    <property type="component" value="Unassembled WGS sequence"/>
</dbReference>
<dbReference type="AlphaFoldDB" id="A0A182WSH4"/>
<name>A0A182WSH4_ANOQN</name>
<dbReference type="Pfam" id="PF14952">
    <property type="entry name" value="zf-tcix"/>
    <property type="match status" value="1"/>
</dbReference>